<dbReference type="SUPFAM" id="SSF160574">
    <property type="entry name" value="BT0923-like"/>
    <property type="match status" value="1"/>
</dbReference>
<evidence type="ECO:0000313" key="2">
    <source>
        <dbReference type="Proteomes" id="UP000429232"/>
    </source>
</evidence>
<gene>
    <name evidence="1" type="ORF">GO620_002880</name>
</gene>
<proteinExistence type="predicted"/>
<protein>
    <submittedName>
        <fullName evidence="1">Uncharacterized protein</fullName>
    </submittedName>
</protein>
<reference evidence="1 2" key="1">
    <citation type="submission" date="2020-12" db="EMBL/GenBank/DDBJ databases">
        <title>HMF7856_wgs.fasta genome submission.</title>
        <authorList>
            <person name="Kang H."/>
            <person name="Kim H."/>
            <person name="Joh K."/>
        </authorList>
    </citation>
    <scope>NUCLEOTIDE SEQUENCE [LARGE SCALE GENOMIC DNA]</scope>
    <source>
        <strain evidence="1 2">HMF7856</strain>
    </source>
</reference>
<dbReference type="KEGG" id="mgik:GO620_002880"/>
<evidence type="ECO:0000313" key="1">
    <source>
        <dbReference type="EMBL" id="QQL50420.1"/>
    </source>
</evidence>
<dbReference type="AlphaFoldDB" id="A0A6I4IMF8"/>
<dbReference type="Gene3D" id="3.10.450.360">
    <property type="match status" value="1"/>
</dbReference>
<keyword evidence="2" id="KW-1185">Reference proteome</keyword>
<name>A0A6I4IMF8_9SPHI</name>
<accession>A0A6I4IMF8</accession>
<dbReference type="Proteomes" id="UP000429232">
    <property type="component" value="Chromosome"/>
</dbReference>
<dbReference type="RefSeq" id="WP_157522151.1">
    <property type="nucleotide sequence ID" value="NZ_CP066775.1"/>
</dbReference>
<sequence length="161" mass="17733">MKKIFLTAALTATLFTGAFAADAIKVTKASYQLQAELYNQFAGAENIIWIPTSTGQKASFDIDGVKMSAYFNNQGQFLGHTEAVTFRQLPSAAKKQLAETYKGYMVNEVLRFQPSRVISTYERVVGDGQDGAYYVDLKGDAQEVLVKVTPEADVTIEKTIK</sequence>
<dbReference type="EMBL" id="CP066775">
    <property type="protein sequence ID" value="QQL50420.1"/>
    <property type="molecule type" value="Genomic_DNA"/>
</dbReference>
<organism evidence="1 2">
    <name type="scientific">Mucilaginibacter ginkgonis</name>
    <dbReference type="NCBI Taxonomy" id="2682091"/>
    <lineage>
        <taxon>Bacteria</taxon>
        <taxon>Pseudomonadati</taxon>
        <taxon>Bacteroidota</taxon>
        <taxon>Sphingobacteriia</taxon>
        <taxon>Sphingobacteriales</taxon>
        <taxon>Sphingobacteriaceae</taxon>
        <taxon>Mucilaginibacter</taxon>
    </lineage>
</organism>